<dbReference type="Pfam" id="PF00248">
    <property type="entry name" value="Aldo_ket_red"/>
    <property type="match status" value="1"/>
</dbReference>
<dbReference type="InterPro" id="IPR018170">
    <property type="entry name" value="Aldo/ket_reductase_CS"/>
</dbReference>
<dbReference type="InterPro" id="IPR023210">
    <property type="entry name" value="NADP_OxRdtase_dom"/>
</dbReference>
<dbReference type="STRING" id="35525.A0A164KJP0"/>
<dbReference type="PIRSF" id="PIRSF000097">
    <property type="entry name" value="AKR"/>
    <property type="match status" value="1"/>
</dbReference>
<name>A0A164KJP0_9CRUS</name>
<feature type="domain" description="NADP-dependent oxidoreductase" evidence="7">
    <location>
        <begin position="20"/>
        <end position="304"/>
    </location>
</feature>
<dbReference type="FunFam" id="3.20.20.100:FF:000006">
    <property type="entry name" value="Aldo-keto reductase family 1 member A1"/>
    <property type="match status" value="1"/>
</dbReference>
<feature type="site" description="Lowers pKa of active site Tyr" evidence="6">
    <location>
        <position position="81"/>
    </location>
</feature>
<dbReference type="SUPFAM" id="SSF51430">
    <property type="entry name" value="NAD(P)-linked oxidoreductase"/>
    <property type="match status" value="1"/>
</dbReference>
<sequence>MLTNQKHITFWNGEKMPIVGLGTWQSSREEIETAVNAALEAGYRHIDAAYNYLNEDVIGEVLQRWIEAGKVKREELFIVTKLPMIGNRPEDVEKFLKKSLVALRLDYIDLYLIHAPVGLIGKHDTDVFPHDDQGFAMIDMKTNLVNLWKSMENQVDAGLVKSIGISNFNEEQISRIINNARIKPANVQVELHVQFQQKSLREFCQKHELTICAYAPLGSPGRNDFYSKLGLKPPVAIPDLFHHPVVVKIAEKHKKSSTQILLRYLIELGVAVIPKSVNPERIHANFQVFDFSLSVVDMAQLGQLDQGEAGFTFDFSTFFKGMDKHPENPYPNRVKGIVL</sequence>
<evidence type="ECO:0000256" key="3">
    <source>
        <dbReference type="ARBA" id="ARBA00023002"/>
    </source>
</evidence>
<comment type="caution">
    <text evidence="8">The sequence shown here is derived from an EMBL/GenBank/DDBJ whole genome shotgun (WGS) entry which is preliminary data.</text>
</comment>
<dbReference type="InterPro" id="IPR020471">
    <property type="entry name" value="AKR"/>
</dbReference>
<keyword evidence="9" id="KW-1185">Reference proteome</keyword>
<keyword evidence="3" id="KW-0560">Oxidoreductase</keyword>
<dbReference type="PROSITE" id="PS00062">
    <property type="entry name" value="ALDOKETO_REDUCTASE_2"/>
    <property type="match status" value="1"/>
</dbReference>
<dbReference type="EMBL" id="LRGB01003310">
    <property type="protein sequence ID" value="KZS03322.1"/>
    <property type="molecule type" value="Genomic_DNA"/>
</dbReference>
<feature type="binding site" evidence="5">
    <location>
        <position position="114"/>
    </location>
    <ligand>
        <name>substrate</name>
    </ligand>
</feature>
<evidence type="ECO:0000313" key="8">
    <source>
        <dbReference type="EMBL" id="KZS03322.1"/>
    </source>
</evidence>
<accession>A0A164KJP0</accession>
<dbReference type="Gene3D" id="3.20.20.100">
    <property type="entry name" value="NADP-dependent oxidoreductase domain"/>
    <property type="match status" value="1"/>
</dbReference>
<evidence type="ECO:0000256" key="4">
    <source>
        <dbReference type="PIRSR" id="PIRSR000097-1"/>
    </source>
</evidence>
<reference evidence="8 9" key="1">
    <citation type="submission" date="2016-03" db="EMBL/GenBank/DDBJ databases">
        <title>EvidentialGene: Evidence-directed Construction of Genes on Genomes.</title>
        <authorList>
            <person name="Gilbert D.G."/>
            <person name="Choi J.-H."/>
            <person name="Mockaitis K."/>
            <person name="Colbourne J."/>
            <person name="Pfrender M."/>
        </authorList>
    </citation>
    <scope>NUCLEOTIDE SEQUENCE [LARGE SCALE GENOMIC DNA]</scope>
    <source>
        <strain evidence="8 9">Xinb3</strain>
        <tissue evidence="8">Complete organism</tissue>
    </source>
</reference>
<evidence type="ECO:0000259" key="7">
    <source>
        <dbReference type="Pfam" id="PF00248"/>
    </source>
</evidence>
<evidence type="ECO:0000256" key="1">
    <source>
        <dbReference type="ARBA" id="ARBA00007905"/>
    </source>
</evidence>
<protein>
    <submittedName>
        <fullName evidence="8">Alcohol dehydrogenase A</fullName>
    </submittedName>
</protein>
<evidence type="ECO:0000256" key="6">
    <source>
        <dbReference type="PIRSR" id="PIRSR000097-3"/>
    </source>
</evidence>
<dbReference type="Proteomes" id="UP000076858">
    <property type="component" value="Unassembled WGS sequence"/>
</dbReference>
<dbReference type="SMR" id="A0A164KJP0"/>
<dbReference type="PROSITE" id="PS00798">
    <property type="entry name" value="ALDOKETO_REDUCTASE_1"/>
    <property type="match status" value="1"/>
</dbReference>
<dbReference type="PRINTS" id="PR00069">
    <property type="entry name" value="ALDKETRDTASE"/>
</dbReference>
<evidence type="ECO:0000313" key="9">
    <source>
        <dbReference type="Proteomes" id="UP000076858"/>
    </source>
</evidence>
<dbReference type="InterPro" id="IPR036812">
    <property type="entry name" value="NAD(P)_OxRdtase_dom_sf"/>
</dbReference>
<comment type="similarity">
    <text evidence="1">Belongs to the aldo/keto reductase family.</text>
</comment>
<feature type="active site" description="Proton donor" evidence="4">
    <location>
        <position position="52"/>
    </location>
</feature>
<dbReference type="OrthoDB" id="416253at2759"/>
<gene>
    <name evidence="8" type="ORF">APZ42_033983</name>
</gene>
<dbReference type="PANTHER" id="PTHR11732">
    <property type="entry name" value="ALDO/KETO REDUCTASE"/>
    <property type="match status" value="1"/>
</dbReference>
<dbReference type="GO" id="GO:0016491">
    <property type="term" value="F:oxidoreductase activity"/>
    <property type="evidence" value="ECO:0007669"/>
    <property type="project" value="UniProtKB-KW"/>
</dbReference>
<evidence type="ECO:0000256" key="2">
    <source>
        <dbReference type="ARBA" id="ARBA00022857"/>
    </source>
</evidence>
<keyword evidence="2" id="KW-0521">NADP</keyword>
<evidence type="ECO:0000256" key="5">
    <source>
        <dbReference type="PIRSR" id="PIRSR000097-2"/>
    </source>
</evidence>
<dbReference type="AlphaFoldDB" id="A0A164KJP0"/>
<proteinExistence type="inferred from homology"/>
<dbReference type="PROSITE" id="PS00063">
    <property type="entry name" value="ALDOKETO_REDUCTASE_3"/>
    <property type="match status" value="1"/>
</dbReference>
<organism evidence="8 9">
    <name type="scientific">Daphnia magna</name>
    <dbReference type="NCBI Taxonomy" id="35525"/>
    <lineage>
        <taxon>Eukaryota</taxon>
        <taxon>Metazoa</taxon>
        <taxon>Ecdysozoa</taxon>
        <taxon>Arthropoda</taxon>
        <taxon>Crustacea</taxon>
        <taxon>Branchiopoda</taxon>
        <taxon>Diplostraca</taxon>
        <taxon>Cladocera</taxon>
        <taxon>Anomopoda</taxon>
        <taxon>Daphniidae</taxon>
        <taxon>Daphnia</taxon>
    </lineage>
</organism>